<name>A0A081CRQ5_9HYPH</name>
<evidence type="ECO:0000313" key="1">
    <source>
        <dbReference type="EMBL" id="GAK69351.1"/>
    </source>
</evidence>
<sequence length="119" mass="13682">MFAATTTQTAQVVSEMELLPKINPEHEAFFRQFVPTKYMGEYGHREFHLVSITLSARGETVAVYETAVSSSYYSGFFVFSSEYRIKNGELIERRREKMGIDKALYAETRALAFAKYGRQ</sequence>
<proteinExistence type="predicted"/>
<organism evidence="1 2">
    <name type="scientific">Agrobacterium rubi TR3 = NBRC 13261</name>
    <dbReference type="NCBI Taxonomy" id="1368415"/>
    <lineage>
        <taxon>Bacteria</taxon>
        <taxon>Pseudomonadati</taxon>
        <taxon>Pseudomonadota</taxon>
        <taxon>Alphaproteobacteria</taxon>
        <taxon>Hyphomicrobiales</taxon>
        <taxon>Rhizobiaceae</taxon>
        <taxon>Rhizobium/Agrobacterium group</taxon>
        <taxon>Agrobacterium</taxon>
    </lineage>
</organism>
<comment type="caution">
    <text evidence="1">The sequence shown here is derived from an EMBL/GenBank/DDBJ whole genome shotgun (WGS) entry which is preliminary data.</text>
</comment>
<evidence type="ECO:0000313" key="2">
    <source>
        <dbReference type="Proteomes" id="UP000028701"/>
    </source>
</evidence>
<protein>
    <submittedName>
        <fullName evidence="1">Uncharacterized protein</fullName>
    </submittedName>
</protein>
<dbReference type="Proteomes" id="UP000028701">
    <property type="component" value="Unassembled WGS sequence"/>
</dbReference>
<dbReference type="AlphaFoldDB" id="A0A081CRQ5"/>
<accession>A0A081CRQ5</accession>
<dbReference type="EMBL" id="BBJU01000004">
    <property type="protein sequence ID" value="GAK69351.1"/>
    <property type="molecule type" value="Genomic_DNA"/>
</dbReference>
<reference evidence="1 2" key="1">
    <citation type="submission" date="2014-08" db="EMBL/GenBank/DDBJ databases">
        <title>Whole genome shotgun sequence of Rhizobium rubi NBRC 13261.</title>
        <authorList>
            <person name="Katano-Makiyama Y."/>
            <person name="Hosoyama A."/>
            <person name="Hashimoto M."/>
            <person name="Hosoyama Y."/>
            <person name="Noguchi M."/>
            <person name="Tsuchikane K."/>
            <person name="Uohara A."/>
            <person name="Ohji S."/>
            <person name="Ichikawa N."/>
            <person name="Kimura A."/>
            <person name="Yamazoe A."/>
            <person name="Fujita N."/>
        </authorList>
    </citation>
    <scope>NUCLEOTIDE SEQUENCE [LARGE SCALE GENOMIC DNA]</scope>
    <source>
        <strain evidence="1 2">NBRC 13261</strain>
    </source>
</reference>
<gene>
    <name evidence="1" type="ORF">RRU01S_04_01730</name>
</gene>
<dbReference type="RefSeq" id="WP_131367761.1">
    <property type="nucleotide sequence ID" value="NZ_BBJU01000004.1"/>
</dbReference>